<dbReference type="GO" id="GO:1904680">
    <property type="term" value="F:peptide transmembrane transporter activity"/>
    <property type="evidence" value="ECO:0007669"/>
    <property type="project" value="TreeGrafter"/>
</dbReference>
<dbReference type="Gene3D" id="3.40.190.10">
    <property type="entry name" value="Periplasmic binding protein-like II"/>
    <property type="match status" value="1"/>
</dbReference>
<dbReference type="CDD" id="cd00995">
    <property type="entry name" value="PBP2_NikA_DppA_OppA_like"/>
    <property type="match status" value="1"/>
</dbReference>
<dbReference type="SUPFAM" id="SSF53850">
    <property type="entry name" value="Periplasmic binding protein-like II"/>
    <property type="match status" value="1"/>
</dbReference>
<proteinExistence type="predicted"/>
<sequence length="530" mass="59031">MKRNVWKVIGLLGLFLFLAGCATEKVAENGGKSNKEKSGTGGELKVALSANIASLDPTTYTAQYESNVMRSIYNTLLVYDSDIKEFKPSLATSWEISDDLKTYTFVLRDDVYFQKGKYQDGRKMVAEDVKYSLERSLETSALNRLRYVKNVEVKSDTALTVELETPYAGFLAMLTDMGNVIVPQEEAEGWGDDFARHPVGTGPFSFVEWSTDDYVLTERNETYWGDRPKLDTVRFSFIIDSNMMGNSLQAGDIDVATSISGQNIPLIEKNESLSLEKTQGLSIGYLSFNTVEGPTADVKVRKAMALAVDKDELVKGIYQYGEASSAYLPLPKASWGYSQKVEAQMKAEFATDIEAAKGLLAEAGHKEGFKIELYTSEARVPVATIFQAQMKALKIDVEIKSVEWGTFSDIVANGKAPLYIMGWSWYPDPDFFLYQMLHSAQIGSLGNGGQYKNEQVDELLDRGNSETADEQERAAIYEEALELIKEDVPHVDLYDQDIIVGLSQDVNGYKVRADGSIIIVDDETNVWLDR</sequence>
<keyword evidence="1" id="KW-0732">Signal</keyword>
<dbReference type="EMBL" id="JAEEGA010000020">
    <property type="protein sequence ID" value="MBP1043940.1"/>
    <property type="molecule type" value="Genomic_DNA"/>
</dbReference>
<dbReference type="AlphaFoldDB" id="A0A940PAB5"/>
<feature type="signal peptide" evidence="1">
    <location>
        <begin position="1"/>
        <end position="22"/>
    </location>
</feature>
<feature type="domain" description="Solute-binding protein family 5" evidence="2">
    <location>
        <begin position="85"/>
        <end position="443"/>
    </location>
</feature>
<name>A0A940PAB5_9ENTE</name>
<evidence type="ECO:0000313" key="4">
    <source>
        <dbReference type="Proteomes" id="UP000674938"/>
    </source>
</evidence>
<reference evidence="3" key="1">
    <citation type="submission" date="2020-12" db="EMBL/GenBank/DDBJ databases">
        <title>Vagococcus allomyrinae sp. nov. and Enterococcus lavae sp. nov., isolated from the larvae of Allomyrina dichotoma.</title>
        <authorList>
            <person name="Lee S.D."/>
        </authorList>
    </citation>
    <scope>NUCLEOTIDE SEQUENCE</scope>
    <source>
        <strain evidence="3">BWB3-3</strain>
    </source>
</reference>
<evidence type="ECO:0000313" key="3">
    <source>
        <dbReference type="EMBL" id="MBP1043940.1"/>
    </source>
</evidence>
<dbReference type="GO" id="GO:0015833">
    <property type="term" value="P:peptide transport"/>
    <property type="evidence" value="ECO:0007669"/>
    <property type="project" value="TreeGrafter"/>
</dbReference>
<dbReference type="InterPro" id="IPR030678">
    <property type="entry name" value="Peptide/Ni-bd"/>
</dbReference>
<evidence type="ECO:0000256" key="1">
    <source>
        <dbReference type="SAM" id="SignalP"/>
    </source>
</evidence>
<dbReference type="PANTHER" id="PTHR30290">
    <property type="entry name" value="PERIPLASMIC BINDING COMPONENT OF ABC TRANSPORTER"/>
    <property type="match status" value="1"/>
</dbReference>
<keyword evidence="4" id="KW-1185">Reference proteome</keyword>
<feature type="chain" id="PRO_5038570286" evidence="1">
    <location>
        <begin position="23"/>
        <end position="530"/>
    </location>
</feature>
<gene>
    <name evidence="3" type="ORF">I6N95_23200</name>
</gene>
<dbReference type="InterPro" id="IPR039424">
    <property type="entry name" value="SBP_5"/>
</dbReference>
<dbReference type="Proteomes" id="UP000674938">
    <property type="component" value="Unassembled WGS sequence"/>
</dbReference>
<dbReference type="PROSITE" id="PS51257">
    <property type="entry name" value="PROKAR_LIPOPROTEIN"/>
    <property type="match status" value="1"/>
</dbReference>
<dbReference type="GO" id="GO:0043190">
    <property type="term" value="C:ATP-binding cassette (ABC) transporter complex"/>
    <property type="evidence" value="ECO:0007669"/>
    <property type="project" value="InterPro"/>
</dbReference>
<dbReference type="GO" id="GO:0042597">
    <property type="term" value="C:periplasmic space"/>
    <property type="evidence" value="ECO:0007669"/>
    <property type="project" value="UniProtKB-ARBA"/>
</dbReference>
<dbReference type="Gene3D" id="3.10.105.10">
    <property type="entry name" value="Dipeptide-binding Protein, Domain 3"/>
    <property type="match status" value="1"/>
</dbReference>
<accession>A0A940PAB5</accession>
<comment type="caution">
    <text evidence="3">The sequence shown here is derived from an EMBL/GenBank/DDBJ whole genome shotgun (WGS) entry which is preliminary data.</text>
</comment>
<evidence type="ECO:0000259" key="2">
    <source>
        <dbReference type="Pfam" id="PF00496"/>
    </source>
</evidence>
<protein>
    <submittedName>
        <fullName evidence="3">ABC transporter substrate-binding protein</fullName>
    </submittedName>
</protein>
<dbReference type="InterPro" id="IPR000914">
    <property type="entry name" value="SBP_5_dom"/>
</dbReference>
<dbReference type="Gene3D" id="3.90.76.10">
    <property type="entry name" value="Dipeptide-binding Protein, Domain 1"/>
    <property type="match status" value="1"/>
</dbReference>
<dbReference type="PIRSF" id="PIRSF002741">
    <property type="entry name" value="MppA"/>
    <property type="match status" value="1"/>
</dbReference>
<dbReference type="Pfam" id="PF00496">
    <property type="entry name" value="SBP_bac_5"/>
    <property type="match status" value="1"/>
</dbReference>
<organism evidence="3 4">
    <name type="scientific">Vagococcus allomyrinae</name>
    <dbReference type="NCBI Taxonomy" id="2794353"/>
    <lineage>
        <taxon>Bacteria</taxon>
        <taxon>Bacillati</taxon>
        <taxon>Bacillota</taxon>
        <taxon>Bacilli</taxon>
        <taxon>Lactobacillales</taxon>
        <taxon>Enterococcaceae</taxon>
        <taxon>Vagococcus</taxon>
    </lineage>
</organism>
<dbReference type="RefSeq" id="WP_209531919.1">
    <property type="nucleotide sequence ID" value="NZ_JAEEGA010000020.1"/>
</dbReference>